<keyword evidence="3" id="KW-1185">Reference proteome</keyword>
<protein>
    <submittedName>
        <fullName evidence="2">Uncharacterized protein</fullName>
    </submittedName>
</protein>
<name>A0A9N9WZ50_9DIPT</name>
<evidence type="ECO:0000313" key="3">
    <source>
        <dbReference type="Proteomes" id="UP001153620"/>
    </source>
</evidence>
<proteinExistence type="predicted"/>
<feature type="region of interest" description="Disordered" evidence="1">
    <location>
        <begin position="60"/>
        <end position="93"/>
    </location>
</feature>
<accession>A0A9N9WZ50</accession>
<dbReference type="AlphaFoldDB" id="A0A9N9WZ50"/>
<dbReference type="Proteomes" id="UP001153620">
    <property type="component" value="Chromosome 3"/>
</dbReference>
<reference evidence="2" key="1">
    <citation type="submission" date="2022-01" db="EMBL/GenBank/DDBJ databases">
        <authorList>
            <person name="King R."/>
        </authorList>
    </citation>
    <scope>NUCLEOTIDE SEQUENCE</scope>
</reference>
<evidence type="ECO:0000256" key="1">
    <source>
        <dbReference type="SAM" id="MobiDB-lite"/>
    </source>
</evidence>
<sequence length="93" mass="10870">MTETGCDYETDSEQFEDRDIYAEIASHCANHTNQNYTMELMWTKDTFDLLDLEQEYSEDFRPTALEQQLSDVVEENSEEVGDSNEDQEEPENS</sequence>
<evidence type="ECO:0000313" key="2">
    <source>
        <dbReference type="EMBL" id="CAG9809547.1"/>
    </source>
</evidence>
<reference evidence="2" key="2">
    <citation type="submission" date="2022-10" db="EMBL/GenBank/DDBJ databases">
        <authorList>
            <consortium name="ENA_rothamsted_submissions"/>
            <consortium name="culmorum"/>
            <person name="King R."/>
        </authorList>
    </citation>
    <scope>NUCLEOTIDE SEQUENCE</scope>
</reference>
<organism evidence="2 3">
    <name type="scientific">Chironomus riparius</name>
    <dbReference type="NCBI Taxonomy" id="315576"/>
    <lineage>
        <taxon>Eukaryota</taxon>
        <taxon>Metazoa</taxon>
        <taxon>Ecdysozoa</taxon>
        <taxon>Arthropoda</taxon>
        <taxon>Hexapoda</taxon>
        <taxon>Insecta</taxon>
        <taxon>Pterygota</taxon>
        <taxon>Neoptera</taxon>
        <taxon>Endopterygota</taxon>
        <taxon>Diptera</taxon>
        <taxon>Nematocera</taxon>
        <taxon>Chironomoidea</taxon>
        <taxon>Chironomidae</taxon>
        <taxon>Chironominae</taxon>
        <taxon>Chironomus</taxon>
    </lineage>
</organism>
<gene>
    <name evidence="2" type="ORF">CHIRRI_LOCUS12368</name>
</gene>
<feature type="compositionally biased region" description="Acidic residues" evidence="1">
    <location>
        <begin position="72"/>
        <end position="93"/>
    </location>
</feature>
<dbReference type="EMBL" id="OU895879">
    <property type="protein sequence ID" value="CAG9809547.1"/>
    <property type="molecule type" value="Genomic_DNA"/>
</dbReference>